<feature type="transmembrane region" description="Helical" evidence="1">
    <location>
        <begin position="126"/>
        <end position="149"/>
    </location>
</feature>
<keyword evidence="1" id="KW-0472">Membrane</keyword>
<protein>
    <submittedName>
        <fullName evidence="2">Uncharacterized protein</fullName>
    </submittedName>
</protein>
<organism evidence="2 3">
    <name type="scientific">Cimex lectularius</name>
    <name type="common">Bed bug</name>
    <name type="synonym">Acanthia lectularia</name>
    <dbReference type="NCBI Taxonomy" id="79782"/>
    <lineage>
        <taxon>Eukaryota</taxon>
        <taxon>Metazoa</taxon>
        <taxon>Ecdysozoa</taxon>
        <taxon>Arthropoda</taxon>
        <taxon>Hexapoda</taxon>
        <taxon>Insecta</taxon>
        <taxon>Pterygota</taxon>
        <taxon>Neoptera</taxon>
        <taxon>Paraneoptera</taxon>
        <taxon>Hemiptera</taxon>
        <taxon>Heteroptera</taxon>
        <taxon>Panheteroptera</taxon>
        <taxon>Cimicomorpha</taxon>
        <taxon>Cimicidae</taxon>
        <taxon>Cimex</taxon>
    </lineage>
</organism>
<dbReference type="AlphaFoldDB" id="A0A8I6SHE4"/>
<feature type="transmembrane region" description="Helical" evidence="1">
    <location>
        <begin position="26"/>
        <end position="43"/>
    </location>
</feature>
<name>A0A8I6SHE4_CIMLE</name>
<keyword evidence="1" id="KW-0812">Transmembrane</keyword>
<proteinExistence type="predicted"/>
<dbReference type="RefSeq" id="XP_024082006.1">
    <property type="nucleotide sequence ID" value="XM_024226238.1"/>
</dbReference>
<sequence>MNYKGFVTNCPLFQLKSFFFCMKLRTGCYFISLLYLAWGGILFREELSSAEFMFSYRLENKYVSVFFTYDVMPTLMVIFSIFFIYGLYKEHLLFVFSGVSLISLLFSLFVMIMVDASIRHYISDTEYLSLLLTLLGLAFLSLIVVKSYYNELSLKKNRTSRTLEERQTANTEFENPQSLS</sequence>
<dbReference type="Proteomes" id="UP000494040">
    <property type="component" value="Unassembled WGS sequence"/>
</dbReference>
<dbReference type="KEGG" id="clec:106666343"/>
<keyword evidence="1" id="KW-1133">Transmembrane helix</keyword>
<dbReference type="EnsemblMetazoa" id="XM_024226238.1">
    <property type="protein sequence ID" value="XP_024082006.1"/>
    <property type="gene ID" value="LOC106666343"/>
</dbReference>
<evidence type="ECO:0000313" key="2">
    <source>
        <dbReference type="EnsemblMetazoa" id="XP_024082006.1"/>
    </source>
</evidence>
<accession>A0A8I6SHE4</accession>
<keyword evidence="3" id="KW-1185">Reference proteome</keyword>
<reference evidence="2" key="1">
    <citation type="submission" date="2022-01" db="UniProtKB">
        <authorList>
            <consortium name="EnsemblMetazoa"/>
        </authorList>
    </citation>
    <scope>IDENTIFICATION</scope>
</reference>
<evidence type="ECO:0000256" key="1">
    <source>
        <dbReference type="SAM" id="Phobius"/>
    </source>
</evidence>
<feature type="transmembrane region" description="Helical" evidence="1">
    <location>
        <begin position="92"/>
        <end position="114"/>
    </location>
</feature>
<feature type="transmembrane region" description="Helical" evidence="1">
    <location>
        <begin position="63"/>
        <end position="85"/>
    </location>
</feature>
<dbReference type="GeneID" id="106666343"/>
<evidence type="ECO:0000313" key="3">
    <source>
        <dbReference type="Proteomes" id="UP000494040"/>
    </source>
</evidence>